<proteinExistence type="predicted"/>
<dbReference type="GO" id="GO:0032784">
    <property type="term" value="P:regulation of DNA-templated transcription elongation"/>
    <property type="evidence" value="ECO:0007669"/>
    <property type="project" value="InterPro"/>
</dbReference>
<dbReference type="InterPro" id="IPR023459">
    <property type="entry name" value="Tscrpt_elong_fac_GreA/B_fam"/>
</dbReference>
<comment type="caution">
    <text evidence="3">The sequence shown here is derived from an EMBL/GenBank/DDBJ whole genome shotgun (WGS) entry which is preliminary data.</text>
</comment>
<dbReference type="PANTHER" id="PTHR30437:SF5">
    <property type="entry name" value="REGULATOR OF NUCLEOSIDE DIPHOSPHATE KINASE"/>
    <property type="match status" value="1"/>
</dbReference>
<keyword evidence="3" id="KW-0808">Transferase</keyword>
<evidence type="ECO:0000259" key="2">
    <source>
        <dbReference type="Pfam" id="PF14760"/>
    </source>
</evidence>
<dbReference type="PANTHER" id="PTHR30437">
    <property type="entry name" value="TRANSCRIPTION ELONGATION FACTOR GREA"/>
    <property type="match status" value="1"/>
</dbReference>
<name>A0A938BRR1_UNCEI</name>
<reference evidence="3" key="1">
    <citation type="submission" date="2019-03" db="EMBL/GenBank/DDBJ databases">
        <title>Lake Tanganyika Metagenome-Assembled Genomes (MAGs).</title>
        <authorList>
            <person name="Tran P."/>
        </authorList>
    </citation>
    <scope>NUCLEOTIDE SEQUENCE</scope>
    <source>
        <strain evidence="3">M_DeepCast_400m_m2_100</strain>
    </source>
</reference>
<evidence type="ECO:0000313" key="3">
    <source>
        <dbReference type="EMBL" id="MBM3318091.1"/>
    </source>
</evidence>
<gene>
    <name evidence="3" type="primary">rnk</name>
    <name evidence="3" type="ORF">FJY75_09595</name>
</gene>
<sequence length="141" mass="15576">MKHRGIFITQFDKDRLSGLIGVAKAHRGRSKQDLQSLRDLEGELARAMIVPPQDVPADVVTMNSQVLLRDEDTSEEMTYTLVFPADADIDAGKISVLAPVGTAILGYRVGDVVEWQVPAGRRRLSVRKILYQPEAAGDFDL</sequence>
<dbReference type="NCBIfam" id="NF004396">
    <property type="entry name" value="PRK05753.1"/>
    <property type="match status" value="1"/>
</dbReference>
<dbReference type="Pfam" id="PF01272">
    <property type="entry name" value="GreA_GreB"/>
    <property type="match status" value="1"/>
</dbReference>
<accession>A0A938BRR1</accession>
<evidence type="ECO:0000259" key="1">
    <source>
        <dbReference type="Pfam" id="PF01272"/>
    </source>
</evidence>
<feature type="domain" description="Regulator of nucleoside diphosphate kinase N-terminal" evidence="2">
    <location>
        <begin position="6"/>
        <end position="50"/>
    </location>
</feature>
<dbReference type="InterPro" id="IPR001437">
    <property type="entry name" value="Tscrpt_elong_fac_GreA/B_C"/>
</dbReference>
<dbReference type="SUPFAM" id="SSF54534">
    <property type="entry name" value="FKBP-like"/>
    <property type="match status" value="1"/>
</dbReference>
<organism evidence="3 4">
    <name type="scientific">Eiseniibacteriota bacterium</name>
    <dbReference type="NCBI Taxonomy" id="2212470"/>
    <lineage>
        <taxon>Bacteria</taxon>
        <taxon>Candidatus Eiseniibacteriota</taxon>
    </lineage>
</organism>
<dbReference type="Pfam" id="PF14760">
    <property type="entry name" value="Rnk_N"/>
    <property type="match status" value="1"/>
</dbReference>
<dbReference type="GO" id="GO:0016301">
    <property type="term" value="F:kinase activity"/>
    <property type="evidence" value="ECO:0007669"/>
    <property type="project" value="UniProtKB-KW"/>
</dbReference>
<keyword evidence="3" id="KW-0418">Kinase</keyword>
<dbReference type="GO" id="GO:0006354">
    <property type="term" value="P:DNA-templated transcription elongation"/>
    <property type="evidence" value="ECO:0007669"/>
    <property type="project" value="TreeGrafter"/>
</dbReference>
<dbReference type="FunFam" id="3.10.50.30:FF:000002">
    <property type="entry name" value="Regulator of nucleoside diphosphate kinase"/>
    <property type="match status" value="1"/>
</dbReference>
<dbReference type="AlphaFoldDB" id="A0A938BRR1"/>
<feature type="domain" description="Transcription elongation factor GreA/GreB C-terminal" evidence="1">
    <location>
        <begin position="56"/>
        <end position="131"/>
    </location>
</feature>
<dbReference type="InterPro" id="IPR036953">
    <property type="entry name" value="GreA/GreB_C_sf"/>
</dbReference>
<dbReference type="InterPro" id="IPR029462">
    <property type="entry name" value="Rnk_N"/>
</dbReference>
<evidence type="ECO:0000313" key="4">
    <source>
        <dbReference type="Proteomes" id="UP000748308"/>
    </source>
</evidence>
<dbReference type="Proteomes" id="UP000748308">
    <property type="component" value="Unassembled WGS sequence"/>
</dbReference>
<dbReference type="EMBL" id="VGIY01000259">
    <property type="protein sequence ID" value="MBM3318091.1"/>
    <property type="molecule type" value="Genomic_DNA"/>
</dbReference>
<dbReference type="GO" id="GO:0003677">
    <property type="term" value="F:DNA binding"/>
    <property type="evidence" value="ECO:0007669"/>
    <property type="project" value="InterPro"/>
</dbReference>
<protein>
    <submittedName>
        <fullName evidence="3">Nucleoside diphosphate kinase regulator</fullName>
    </submittedName>
</protein>
<dbReference type="Gene3D" id="3.10.50.30">
    <property type="entry name" value="Transcription elongation factor, GreA/GreB, C-terminal domain"/>
    <property type="match status" value="1"/>
</dbReference>
<dbReference type="GO" id="GO:0070063">
    <property type="term" value="F:RNA polymerase binding"/>
    <property type="evidence" value="ECO:0007669"/>
    <property type="project" value="InterPro"/>
</dbReference>